<name>A0A1X3JH10_ECOLX</name>
<sequence>MSEIYCIAIAVIIVGYVYLMISVITAPQKLFPILQLITLIGISSLFSFMSFKSESMWTGEPELLVAIMFGTFSATLIFYMFKILIRAFDSLTK</sequence>
<evidence type="ECO:0000256" key="1">
    <source>
        <dbReference type="SAM" id="Phobius"/>
    </source>
</evidence>
<gene>
    <name evidence="2" type="ORF">ECVG_04747</name>
</gene>
<dbReference type="AlphaFoldDB" id="A0A1X3JH10"/>
<keyword evidence="1" id="KW-0812">Transmembrane</keyword>
<feature type="transmembrane region" description="Helical" evidence="1">
    <location>
        <begin position="5"/>
        <end position="24"/>
    </location>
</feature>
<reference evidence="2 3" key="1">
    <citation type="submission" date="2010-04" db="EMBL/GenBank/DDBJ databases">
        <title>The Genome Sequence of Escherichia coli H386.</title>
        <authorList>
            <consortium name="The Broad Institute Genome Sequencing Platform"/>
            <consortium name="The Broad Institute Genome Sequencing Center for Infectious Disease"/>
            <person name="Feldgarden M."/>
            <person name="Gordon D.M."/>
            <person name="Johnson J.R."/>
            <person name="Johnston B.D."/>
            <person name="Young S."/>
            <person name="Zeng Q."/>
            <person name="Koehrsen M."/>
            <person name="Alvarado L."/>
            <person name="Berlin A.M."/>
            <person name="Borenstein D."/>
            <person name="Chapman S.B."/>
            <person name="Chen Z."/>
            <person name="Engels R."/>
            <person name="Freedman E."/>
            <person name="Gellesch M."/>
            <person name="Goldberg J."/>
            <person name="Griggs A."/>
            <person name="Gujja S."/>
            <person name="Heilman E.R."/>
            <person name="Heiman D.I."/>
            <person name="Hepburn T.A."/>
            <person name="Howarth C."/>
            <person name="Jen D."/>
            <person name="Larson L."/>
            <person name="Mehta T."/>
            <person name="Park D."/>
            <person name="Pearson M."/>
            <person name="Richards J."/>
            <person name="Roberts A."/>
            <person name="Saif S."/>
            <person name="Shea T.D."/>
            <person name="Shenoy N."/>
            <person name="Sisk P."/>
            <person name="Stolte C."/>
            <person name="Sykes S.N."/>
            <person name="Walk T."/>
            <person name="White J."/>
            <person name="Yandava C."/>
            <person name="Haas B."/>
            <person name="Henn M.R."/>
            <person name="Nusbaum C."/>
            <person name="Birren B."/>
        </authorList>
    </citation>
    <scope>NUCLEOTIDE SEQUENCE [LARGE SCALE GENOMIC DNA]</scope>
    <source>
        <strain evidence="2 3">H386</strain>
    </source>
</reference>
<dbReference type="EMBL" id="ADJB01000057">
    <property type="protein sequence ID" value="OSL09554.1"/>
    <property type="molecule type" value="Genomic_DNA"/>
</dbReference>
<organism evidence="2 3">
    <name type="scientific">Escherichia coli H386</name>
    <dbReference type="NCBI Taxonomy" id="656397"/>
    <lineage>
        <taxon>Bacteria</taxon>
        <taxon>Pseudomonadati</taxon>
        <taxon>Pseudomonadota</taxon>
        <taxon>Gammaproteobacteria</taxon>
        <taxon>Enterobacterales</taxon>
        <taxon>Enterobacteriaceae</taxon>
        <taxon>Escherichia</taxon>
    </lineage>
</organism>
<feature type="transmembrane region" description="Helical" evidence="1">
    <location>
        <begin position="63"/>
        <end position="85"/>
    </location>
</feature>
<protein>
    <recommendedName>
        <fullName evidence="4">Inner membrane protein</fullName>
    </recommendedName>
</protein>
<keyword evidence="1" id="KW-0472">Membrane</keyword>
<dbReference type="RefSeq" id="WP_001290347.1">
    <property type="nucleotide sequence ID" value="NZ_ADJB01000057.1"/>
</dbReference>
<comment type="caution">
    <text evidence="2">The sequence shown here is derived from an EMBL/GenBank/DDBJ whole genome shotgun (WGS) entry which is preliminary data.</text>
</comment>
<feature type="transmembrane region" description="Helical" evidence="1">
    <location>
        <begin position="30"/>
        <end position="51"/>
    </location>
</feature>
<evidence type="ECO:0000313" key="3">
    <source>
        <dbReference type="Proteomes" id="UP000193045"/>
    </source>
</evidence>
<dbReference type="Proteomes" id="UP000193045">
    <property type="component" value="Unassembled WGS sequence"/>
</dbReference>
<evidence type="ECO:0000313" key="2">
    <source>
        <dbReference type="EMBL" id="OSL09554.1"/>
    </source>
</evidence>
<proteinExistence type="predicted"/>
<evidence type="ECO:0008006" key="4">
    <source>
        <dbReference type="Google" id="ProtNLM"/>
    </source>
</evidence>
<accession>A0A1X3JH10</accession>
<keyword evidence="1" id="KW-1133">Transmembrane helix</keyword>